<dbReference type="Pfam" id="PF00179">
    <property type="entry name" value="UQ_con"/>
    <property type="match status" value="1"/>
</dbReference>
<evidence type="ECO:0000313" key="3">
    <source>
        <dbReference type="Proteomes" id="UP001158576"/>
    </source>
</evidence>
<dbReference type="EMBL" id="OU015568">
    <property type="protein sequence ID" value="CAG5086577.1"/>
    <property type="molecule type" value="Genomic_DNA"/>
</dbReference>
<keyword evidence="3" id="KW-1185">Reference proteome</keyword>
<evidence type="ECO:0000313" key="2">
    <source>
        <dbReference type="EMBL" id="CAG5086577.1"/>
    </source>
</evidence>
<protein>
    <submittedName>
        <fullName evidence="2">Oidioi.mRNA.OKI2018_I69.PAR.g11266.t1.cds</fullName>
    </submittedName>
</protein>
<proteinExistence type="predicted"/>
<dbReference type="Gene3D" id="3.10.110.10">
    <property type="entry name" value="Ubiquitin Conjugating Enzyme"/>
    <property type="match status" value="1"/>
</dbReference>
<dbReference type="PANTHER" id="PTHR24068">
    <property type="entry name" value="UBIQUITIN-CONJUGATING ENZYME E2"/>
    <property type="match status" value="1"/>
</dbReference>
<dbReference type="PROSITE" id="PS50127">
    <property type="entry name" value="UBC_2"/>
    <property type="match status" value="1"/>
</dbReference>
<accession>A0ABN7RY25</accession>
<dbReference type="SMART" id="SM00212">
    <property type="entry name" value="UBCc"/>
    <property type="match status" value="1"/>
</dbReference>
<dbReference type="InterPro" id="IPR016135">
    <property type="entry name" value="UBQ-conjugating_enzyme/RWD"/>
</dbReference>
<dbReference type="Proteomes" id="UP001158576">
    <property type="component" value="Chromosome PAR"/>
</dbReference>
<gene>
    <name evidence="2" type="ORF">OKIOD_LOCUS2824</name>
</gene>
<dbReference type="InterPro" id="IPR000608">
    <property type="entry name" value="UBC"/>
</dbReference>
<organism evidence="2 3">
    <name type="scientific">Oikopleura dioica</name>
    <name type="common">Tunicate</name>
    <dbReference type="NCBI Taxonomy" id="34765"/>
    <lineage>
        <taxon>Eukaryota</taxon>
        <taxon>Metazoa</taxon>
        <taxon>Chordata</taxon>
        <taxon>Tunicata</taxon>
        <taxon>Appendicularia</taxon>
        <taxon>Copelata</taxon>
        <taxon>Oikopleuridae</taxon>
        <taxon>Oikopleura</taxon>
    </lineage>
</organism>
<dbReference type="SUPFAM" id="SSF54495">
    <property type="entry name" value="UBC-like"/>
    <property type="match status" value="1"/>
</dbReference>
<feature type="domain" description="UBC core" evidence="1">
    <location>
        <begin position="5"/>
        <end position="152"/>
    </location>
</feature>
<name>A0ABN7RY25_OIKDI</name>
<reference evidence="2 3" key="1">
    <citation type="submission" date="2021-04" db="EMBL/GenBank/DDBJ databases">
        <authorList>
            <person name="Bliznina A."/>
        </authorList>
    </citation>
    <scope>NUCLEOTIDE SEQUENCE [LARGE SCALE GENOMIC DNA]</scope>
</reference>
<evidence type="ECO:0000259" key="1">
    <source>
        <dbReference type="PROSITE" id="PS50127"/>
    </source>
</evidence>
<sequence>MANSRYQRLLVKDFHSLLKEPSEFFTLRPINDNFYHFTATIHGLEGSLYEGGHFLLDIKVNKDYPFDCVKMTFLTPILHPGIDSAGNICPSTINDGEPCMRLEKKLHLLVSTLYDPKGLLWRERNAKIVAMFVSDRERFNQKAREYTRLHATQSKHAELYTKQYAENSMNSS</sequence>